<accession>A0A225W2N8</accession>
<feature type="compositionally biased region" description="Basic and acidic residues" evidence="1">
    <location>
        <begin position="45"/>
        <end position="54"/>
    </location>
</feature>
<dbReference type="AlphaFoldDB" id="A0A225W2N8"/>
<proteinExistence type="predicted"/>
<sequence>MTVSDDPPEQDHSGPQASGMGPLDHEVQAYSRDESASGLAASQEVVRESPESAPKDVQVALARSFVMVAMTGESLDAEPAVYYHQGSDFVLLDMIKNQLA</sequence>
<dbReference type="Proteomes" id="UP000198211">
    <property type="component" value="Unassembled WGS sequence"/>
</dbReference>
<evidence type="ECO:0000256" key="1">
    <source>
        <dbReference type="SAM" id="MobiDB-lite"/>
    </source>
</evidence>
<protein>
    <submittedName>
        <fullName evidence="2">Uncharacterized protein</fullName>
    </submittedName>
</protein>
<name>A0A225W2N8_9STRA</name>
<feature type="compositionally biased region" description="Basic and acidic residues" evidence="1">
    <location>
        <begin position="23"/>
        <end position="35"/>
    </location>
</feature>
<evidence type="ECO:0000313" key="3">
    <source>
        <dbReference type="Proteomes" id="UP000198211"/>
    </source>
</evidence>
<reference evidence="3" key="1">
    <citation type="submission" date="2017-03" db="EMBL/GenBank/DDBJ databases">
        <title>Phytopthora megakarya and P. palmivora, two closely related causual agents of cacao black pod achieved similar genome size and gene model numbers by different mechanisms.</title>
        <authorList>
            <person name="Ali S."/>
            <person name="Shao J."/>
            <person name="Larry D.J."/>
            <person name="Kronmiller B."/>
            <person name="Shen D."/>
            <person name="Strem M.D."/>
            <person name="Melnick R.L."/>
            <person name="Guiltinan M.J."/>
            <person name="Tyler B.M."/>
            <person name="Meinhardt L.W."/>
            <person name="Bailey B.A."/>
        </authorList>
    </citation>
    <scope>NUCLEOTIDE SEQUENCE [LARGE SCALE GENOMIC DNA]</scope>
    <source>
        <strain evidence="3">zdho120</strain>
    </source>
</reference>
<organism evidence="2 3">
    <name type="scientific">Phytophthora megakarya</name>
    <dbReference type="NCBI Taxonomy" id="4795"/>
    <lineage>
        <taxon>Eukaryota</taxon>
        <taxon>Sar</taxon>
        <taxon>Stramenopiles</taxon>
        <taxon>Oomycota</taxon>
        <taxon>Peronosporomycetes</taxon>
        <taxon>Peronosporales</taxon>
        <taxon>Peronosporaceae</taxon>
        <taxon>Phytophthora</taxon>
    </lineage>
</organism>
<dbReference type="EMBL" id="NBNE01002070">
    <property type="protein sequence ID" value="OWZ11644.1"/>
    <property type="molecule type" value="Genomic_DNA"/>
</dbReference>
<keyword evidence="3" id="KW-1185">Reference proteome</keyword>
<evidence type="ECO:0000313" key="2">
    <source>
        <dbReference type="EMBL" id="OWZ11644.1"/>
    </source>
</evidence>
<feature type="region of interest" description="Disordered" evidence="1">
    <location>
        <begin position="1"/>
        <end position="54"/>
    </location>
</feature>
<gene>
    <name evidence="2" type="ORF">PHMEG_00015306</name>
</gene>
<comment type="caution">
    <text evidence="2">The sequence shown here is derived from an EMBL/GenBank/DDBJ whole genome shotgun (WGS) entry which is preliminary data.</text>
</comment>